<dbReference type="InterPro" id="IPR003715">
    <property type="entry name" value="Poly_export_N"/>
</dbReference>
<dbReference type="PANTHER" id="PTHR33619">
    <property type="entry name" value="POLYSACCHARIDE EXPORT PROTEIN GFCE-RELATED"/>
    <property type="match status" value="1"/>
</dbReference>
<dbReference type="PANTHER" id="PTHR33619:SF3">
    <property type="entry name" value="POLYSACCHARIDE EXPORT PROTEIN GFCE-RELATED"/>
    <property type="match status" value="1"/>
</dbReference>
<keyword evidence="5" id="KW-1185">Reference proteome</keyword>
<evidence type="ECO:0000259" key="2">
    <source>
        <dbReference type="Pfam" id="PF02563"/>
    </source>
</evidence>
<gene>
    <name evidence="4" type="ORF">ACFQ2S_20910</name>
</gene>
<dbReference type="InterPro" id="IPR049712">
    <property type="entry name" value="Poly_export"/>
</dbReference>
<dbReference type="InterPro" id="IPR019554">
    <property type="entry name" value="Soluble_ligand-bd"/>
</dbReference>
<evidence type="ECO:0000313" key="5">
    <source>
        <dbReference type="Proteomes" id="UP001597108"/>
    </source>
</evidence>
<name>A0ABW3IWX3_9RHOB</name>
<evidence type="ECO:0000256" key="1">
    <source>
        <dbReference type="ARBA" id="ARBA00022729"/>
    </source>
</evidence>
<dbReference type="RefSeq" id="WP_386077547.1">
    <property type="nucleotide sequence ID" value="NZ_JBHTJT010000050.1"/>
</dbReference>
<sequence>MTDLARWRYLWPDAGLPSCQEKLFLGETVLTLMRPLLCVLLLGACALPRGAAIESEVLASADATNRDFAVYSVTRKNLSAIANWPATDNVRQFGWLPRTSGPADIRIQPFDTLDLVVWDSEENSLITSPGQKLVDVGNLRVTESGQVFIPYLGYVNVAGKTPDGARQQIEREMLAIIPSAQVQLNVLPGSRGSVSLVGGVNQPGAIPLPDGRFTVLNLISQGGGPKDSLRNPQVRLIRGSTTYGESLETLVENPAQDTVLLGGDKVALVDDERYFRALGASGLEEIIYFSEDRVTTLDAMSLIGGLEANRANPQGVLVLREYPGSAVRSDGSGPGNTRTVFTLDLTSADGLFSAGRFPVYSGDTVLVTESPVNAARTVFGLLGTVVGITDQFAQ</sequence>
<dbReference type="Pfam" id="PF02563">
    <property type="entry name" value="Poly_export"/>
    <property type="match status" value="1"/>
</dbReference>
<evidence type="ECO:0000313" key="4">
    <source>
        <dbReference type="EMBL" id="MFD0982101.1"/>
    </source>
</evidence>
<evidence type="ECO:0000259" key="3">
    <source>
        <dbReference type="Pfam" id="PF10531"/>
    </source>
</evidence>
<reference evidence="5" key="1">
    <citation type="journal article" date="2019" name="Int. J. Syst. Evol. Microbiol.">
        <title>The Global Catalogue of Microorganisms (GCM) 10K type strain sequencing project: providing services to taxonomists for standard genome sequencing and annotation.</title>
        <authorList>
            <consortium name="The Broad Institute Genomics Platform"/>
            <consortium name="The Broad Institute Genome Sequencing Center for Infectious Disease"/>
            <person name="Wu L."/>
            <person name="Ma J."/>
        </authorList>
    </citation>
    <scope>NUCLEOTIDE SEQUENCE [LARGE SCALE GENOMIC DNA]</scope>
    <source>
        <strain evidence="5">CCUG 60524</strain>
    </source>
</reference>
<dbReference type="Pfam" id="PF10531">
    <property type="entry name" value="SLBB"/>
    <property type="match status" value="1"/>
</dbReference>
<comment type="caution">
    <text evidence="4">The sequence shown here is derived from an EMBL/GenBank/DDBJ whole genome shotgun (WGS) entry which is preliminary data.</text>
</comment>
<keyword evidence="1" id="KW-0732">Signal</keyword>
<dbReference type="Proteomes" id="UP001597108">
    <property type="component" value="Unassembled WGS sequence"/>
</dbReference>
<feature type="domain" description="Soluble ligand binding" evidence="3">
    <location>
        <begin position="194"/>
        <end position="244"/>
    </location>
</feature>
<accession>A0ABW3IWX3</accession>
<dbReference type="EMBL" id="JBHTJT010000050">
    <property type="protein sequence ID" value="MFD0982101.1"/>
    <property type="molecule type" value="Genomic_DNA"/>
</dbReference>
<proteinExistence type="predicted"/>
<organism evidence="4 5">
    <name type="scientific">Tropicimonas aquimaris</name>
    <dbReference type="NCBI Taxonomy" id="914152"/>
    <lineage>
        <taxon>Bacteria</taxon>
        <taxon>Pseudomonadati</taxon>
        <taxon>Pseudomonadota</taxon>
        <taxon>Alphaproteobacteria</taxon>
        <taxon>Rhodobacterales</taxon>
        <taxon>Roseobacteraceae</taxon>
        <taxon>Tropicimonas</taxon>
    </lineage>
</organism>
<protein>
    <submittedName>
        <fullName evidence="4">Polysaccharide biosynthesis/export family protein</fullName>
    </submittedName>
</protein>
<feature type="domain" description="Polysaccharide export protein N-terminal" evidence="2">
    <location>
        <begin position="102"/>
        <end position="186"/>
    </location>
</feature>
<dbReference type="Gene3D" id="3.10.560.10">
    <property type="entry name" value="Outer membrane lipoprotein wza domain like"/>
    <property type="match status" value="2"/>
</dbReference>
<dbReference type="Gene3D" id="3.30.1950.10">
    <property type="entry name" value="wza like domain"/>
    <property type="match status" value="1"/>
</dbReference>